<evidence type="ECO:0000256" key="5">
    <source>
        <dbReference type="ARBA" id="ARBA00023136"/>
    </source>
</evidence>
<keyword evidence="3 6" id="KW-0812">Transmembrane</keyword>
<feature type="transmembrane region" description="Helical" evidence="6">
    <location>
        <begin position="542"/>
        <end position="560"/>
    </location>
</feature>
<feature type="transmembrane region" description="Helical" evidence="6">
    <location>
        <begin position="668"/>
        <end position="689"/>
    </location>
</feature>
<dbReference type="GO" id="GO:0016020">
    <property type="term" value="C:membrane"/>
    <property type="evidence" value="ECO:0007669"/>
    <property type="project" value="UniProtKB-SubCell"/>
</dbReference>
<feature type="transmembrane region" description="Helical" evidence="6">
    <location>
        <begin position="360"/>
        <end position="378"/>
    </location>
</feature>
<evidence type="ECO:0000256" key="2">
    <source>
        <dbReference type="ARBA" id="ARBA00022448"/>
    </source>
</evidence>
<sequence>MADCDQKEKGPQVVQLALEEQGLEFTSDGQYIRWASTNPKHPRNWHPLRKAYDIGLIILLEFYTTTVNASGATAARYARYEFNIDQTLAIFLFVSTYCLAQGVGNVIFPPYSEAFGRKRLYVISTGLYSIFCLIIGVVPSLGATIVGRIATGFLSAIPTVIITGSIEDMFNARDRIWLVFVYMVIANSAVAMGPIISIYIVADLGWRWIFNIAAIITGALTFLLLGIRESRPSLLLSREVEKLRQITGDMSLQALNPDEVPSLSAFMCDGLLRPARLFFTEPIVFACSMMSGSSVALIYLFTEALPPIYQSMGFTPQQASLPFIAIGLGFLPSIVIRLMDQRVAAERHRKHLPLLPENKLAGIAIGAPFLAIGLWWFAWMVPPAVHGIHWFVTVIPLFFIGFALNEFGTVLAGYMADSYNSYAASAFASLSLARSFLSALFPLFATKLFSALGANVGMSVVAAGAVVFCPMPFVFRYYGRGLREKSRFAKYSLQTAVPNIEKDQVTVDKPYPHYDDDPDGGLSVEEKAKIDRALVWKLDLKLIPWLSLLYLISFLDRTNIGNAKLAHLQHDLHMSDAQYNAALTIFFVSYSVFEPLTNVLLKRLRPSVFIPVIMTVWGVCMMCMGFVHDWSGLMAVRWFLGLTEAGLFPGVGYFLSCWYKRSEFGVRMAIFFSAAALAGSFGGLLAAAIALMDGIAGKAGWAWIFILEGLATVLIGIASFWMVYDFPDEARFLSDDDRKRVLRRLADDQQASAEHEQFKMAYFWNSLKDWKTYTGMVIYMGADGCLYAFSLFVPTIISELVRYTEIHAQLLSVPPYAAAAILTVTVGFIADRTRQRGICNMLVSLLGVAGFAMLLGARSPGARYAGVFLGAMGIYPAISNTISWTSNNVEGVYKRGVTLGVVIGWGNLNGIVASNIYRGADAPRFYPGHGTVMAYLVLFLFGGSLVQYILLRRENAKRRRGERDHWVEGLDQSEMELLGDRKPDFMYTL</sequence>
<organism evidence="8 9">
    <name type="scientific">Aspergillus ochraceoroseus IBT 24754</name>
    <dbReference type="NCBI Taxonomy" id="1392256"/>
    <lineage>
        <taxon>Eukaryota</taxon>
        <taxon>Fungi</taxon>
        <taxon>Dikarya</taxon>
        <taxon>Ascomycota</taxon>
        <taxon>Pezizomycotina</taxon>
        <taxon>Eurotiomycetes</taxon>
        <taxon>Eurotiomycetidae</taxon>
        <taxon>Eurotiales</taxon>
        <taxon>Aspergillaceae</taxon>
        <taxon>Aspergillus</taxon>
        <taxon>Aspergillus subgen. Nidulantes</taxon>
    </lineage>
</organism>
<feature type="transmembrane region" description="Helical" evidence="6">
    <location>
        <begin position="88"/>
        <end position="108"/>
    </location>
</feature>
<dbReference type="EMBL" id="MSFN02000002">
    <property type="protein sequence ID" value="PTU23524.1"/>
    <property type="molecule type" value="Genomic_DNA"/>
</dbReference>
<feature type="transmembrane region" description="Helical" evidence="6">
    <location>
        <begin position="321"/>
        <end position="339"/>
    </location>
</feature>
<evidence type="ECO:0000313" key="9">
    <source>
        <dbReference type="Proteomes" id="UP000244073"/>
    </source>
</evidence>
<feature type="domain" description="Major facilitator superfamily (MFS) profile" evidence="7">
    <location>
        <begin position="542"/>
        <end position="955"/>
    </location>
</feature>
<feature type="transmembrane region" description="Helical" evidence="6">
    <location>
        <begin position="863"/>
        <end position="884"/>
    </location>
</feature>
<feature type="transmembrane region" description="Helical" evidence="6">
    <location>
        <begin position="896"/>
        <end position="917"/>
    </location>
</feature>
<dbReference type="OrthoDB" id="2962993at2759"/>
<dbReference type="GeneID" id="63810474"/>
<gene>
    <name evidence="8" type="ORF">P175DRAFT_0433276</name>
</gene>
<feature type="transmembrane region" description="Helical" evidence="6">
    <location>
        <begin position="208"/>
        <end position="227"/>
    </location>
</feature>
<dbReference type="Gene3D" id="1.20.1250.20">
    <property type="entry name" value="MFS general substrate transporter like domains"/>
    <property type="match status" value="3"/>
</dbReference>
<dbReference type="AlphaFoldDB" id="A0A2T5M4T1"/>
<feature type="transmembrane region" description="Helical" evidence="6">
    <location>
        <begin position="422"/>
        <end position="444"/>
    </location>
</feature>
<feature type="domain" description="Major facilitator superfamily (MFS) profile" evidence="7">
    <location>
        <begin position="50"/>
        <end position="480"/>
    </location>
</feature>
<evidence type="ECO:0000256" key="3">
    <source>
        <dbReference type="ARBA" id="ARBA00022692"/>
    </source>
</evidence>
<feature type="transmembrane region" description="Helical" evidence="6">
    <location>
        <begin position="120"/>
        <end position="139"/>
    </location>
</feature>
<feature type="transmembrane region" description="Helical" evidence="6">
    <location>
        <begin position="776"/>
        <end position="797"/>
    </location>
</feature>
<evidence type="ECO:0000313" key="8">
    <source>
        <dbReference type="EMBL" id="PTU23524.1"/>
    </source>
</evidence>
<dbReference type="FunFam" id="1.20.1250.20:FF:000475">
    <property type="entry name" value="MFS multidrug transporter, putative"/>
    <property type="match status" value="1"/>
</dbReference>
<accession>A0A2T5M4T1</accession>
<comment type="caution">
    <text evidence="8">The sequence shown here is derived from an EMBL/GenBank/DDBJ whole genome shotgun (WGS) entry which is preliminary data.</text>
</comment>
<dbReference type="FunFam" id="1.20.1250.20:FF:000034">
    <property type="entry name" value="MFS general substrate transporter"/>
    <property type="match status" value="1"/>
</dbReference>
<dbReference type="InterPro" id="IPR020846">
    <property type="entry name" value="MFS_dom"/>
</dbReference>
<keyword evidence="5 6" id="KW-0472">Membrane</keyword>
<evidence type="ECO:0000256" key="4">
    <source>
        <dbReference type="ARBA" id="ARBA00022989"/>
    </source>
</evidence>
<feature type="transmembrane region" description="Helical" evidence="6">
    <location>
        <begin position="608"/>
        <end position="628"/>
    </location>
</feature>
<feature type="transmembrane region" description="Helical" evidence="6">
    <location>
        <begin position="701"/>
        <end position="724"/>
    </location>
</feature>
<dbReference type="PANTHER" id="PTHR43791">
    <property type="entry name" value="PERMEASE-RELATED"/>
    <property type="match status" value="1"/>
</dbReference>
<dbReference type="PANTHER" id="PTHR43791:SF19">
    <property type="entry name" value="TRANSPORTER, PUTATIVE (AFU_ORTHOLOGUE AFUA_1G01812)-RELATED"/>
    <property type="match status" value="1"/>
</dbReference>
<feature type="transmembrane region" description="Helical" evidence="6">
    <location>
        <begin position="580"/>
        <end position="601"/>
    </location>
</feature>
<keyword evidence="4 6" id="KW-1133">Transmembrane helix</keyword>
<dbReference type="InterPro" id="IPR011701">
    <property type="entry name" value="MFS"/>
</dbReference>
<dbReference type="Pfam" id="PF07690">
    <property type="entry name" value="MFS_1"/>
    <property type="match status" value="2"/>
</dbReference>
<keyword evidence="2" id="KW-0813">Transport</keyword>
<feature type="transmembrane region" description="Helical" evidence="6">
    <location>
        <begin position="145"/>
        <end position="164"/>
    </location>
</feature>
<dbReference type="VEuPathDB" id="FungiDB:P175DRAFT_0433276"/>
<feature type="transmembrane region" description="Helical" evidence="6">
    <location>
        <begin position="456"/>
        <end position="478"/>
    </location>
</feature>
<dbReference type="GO" id="GO:0022857">
    <property type="term" value="F:transmembrane transporter activity"/>
    <property type="evidence" value="ECO:0007669"/>
    <property type="project" value="InterPro"/>
</dbReference>
<comment type="subcellular location">
    <subcellularLocation>
        <location evidence="1">Membrane</location>
        <topology evidence="1">Multi-pass membrane protein</topology>
    </subcellularLocation>
</comment>
<evidence type="ECO:0000256" key="1">
    <source>
        <dbReference type="ARBA" id="ARBA00004141"/>
    </source>
</evidence>
<feature type="transmembrane region" description="Helical" evidence="6">
    <location>
        <begin position="390"/>
        <end position="415"/>
    </location>
</feature>
<protein>
    <recommendedName>
        <fullName evidence="7">Major facilitator superfamily (MFS) profile domain-containing protein</fullName>
    </recommendedName>
</protein>
<feature type="transmembrane region" description="Helical" evidence="6">
    <location>
        <begin position="176"/>
        <end position="202"/>
    </location>
</feature>
<dbReference type="PROSITE" id="PS50850">
    <property type="entry name" value="MFS"/>
    <property type="match status" value="2"/>
</dbReference>
<evidence type="ECO:0000259" key="7">
    <source>
        <dbReference type="PROSITE" id="PS50850"/>
    </source>
</evidence>
<dbReference type="InterPro" id="IPR036259">
    <property type="entry name" value="MFS_trans_sf"/>
</dbReference>
<dbReference type="FunFam" id="1.20.1250.20:FF:000068">
    <property type="entry name" value="MFS general substrate transporter"/>
    <property type="match status" value="1"/>
</dbReference>
<dbReference type="Proteomes" id="UP000244073">
    <property type="component" value="Unassembled WGS sequence"/>
</dbReference>
<feature type="transmembrane region" description="Helical" evidence="6">
    <location>
        <begin position="932"/>
        <end position="951"/>
    </location>
</feature>
<feature type="transmembrane region" description="Helical" evidence="6">
    <location>
        <begin position="283"/>
        <end position="301"/>
    </location>
</feature>
<dbReference type="SUPFAM" id="SSF103473">
    <property type="entry name" value="MFS general substrate transporter"/>
    <property type="match status" value="2"/>
</dbReference>
<feature type="transmembrane region" description="Helical" evidence="6">
    <location>
        <begin position="809"/>
        <end position="830"/>
    </location>
</feature>
<feature type="transmembrane region" description="Helical" evidence="6">
    <location>
        <begin position="837"/>
        <end position="857"/>
    </location>
</feature>
<proteinExistence type="predicted"/>
<evidence type="ECO:0000256" key="6">
    <source>
        <dbReference type="SAM" id="Phobius"/>
    </source>
</evidence>
<feature type="transmembrane region" description="Helical" evidence="6">
    <location>
        <begin position="634"/>
        <end position="656"/>
    </location>
</feature>
<name>A0A2T5M4T1_9EURO</name>
<reference evidence="8 9" key="1">
    <citation type="journal article" date="2018" name="Proc. Natl. Acad. Sci. U.S.A.">
        <title>Linking secondary metabolites to gene clusters through genome sequencing of six diverse Aspergillus species.</title>
        <authorList>
            <person name="Kaerboelling I."/>
            <person name="Vesth T.C."/>
            <person name="Frisvad J.C."/>
            <person name="Nybo J.L."/>
            <person name="Theobald S."/>
            <person name="Kuo A."/>
            <person name="Bowyer P."/>
            <person name="Matsuda Y."/>
            <person name="Mondo S."/>
            <person name="Lyhne E.K."/>
            <person name="Kogle M.E."/>
            <person name="Clum A."/>
            <person name="Lipzen A."/>
            <person name="Salamov A."/>
            <person name="Ngan C.Y."/>
            <person name="Daum C."/>
            <person name="Chiniquy J."/>
            <person name="Barry K."/>
            <person name="LaButti K."/>
            <person name="Haridas S."/>
            <person name="Simmons B.A."/>
            <person name="Magnuson J.K."/>
            <person name="Mortensen U.H."/>
            <person name="Larsen T.O."/>
            <person name="Grigoriev I.V."/>
            <person name="Baker S.E."/>
            <person name="Andersen M.R."/>
        </authorList>
    </citation>
    <scope>NUCLEOTIDE SEQUENCE [LARGE SCALE GENOMIC DNA]</scope>
    <source>
        <strain evidence="8 9">IBT 24754</strain>
    </source>
</reference>
<dbReference type="RefSeq" id="XP_040754916.1">
    <property type="nucleotide sequence ID" value="XM_040893592.1"/>
</dbReference>